<dbReference type="SUPFAM" id="SSF50494">
    <property type="entry name" value="Trypsin-like serine proteases"/>
    <property type="match status" value="1"/>
</dbReference>
<gene>
    <name evidence="7" type="ORF">YC6258_03944</name>
</gene>
<feature type="chain" id="PRO_5002183582" evidence="5">
    <location>
        <begin position="27"/>
        <end position="335"/>
    </location>
</feature>
<keyword evidence="8" id="KW-1185">Reference proteome</keyword>
<comment type="similarity">
    <text evidence="1">Belongs to the peptidase S1 family.</text>
</comment>
<dbReference type="OrthoDB" id="9813836at2"/>
<evidence type="ECO:0000256" key="3">
    <source>
        <dbReference type="RuleBase" id="RU363034"/>
    </source>
</evidence>
<dbReference type="RefSeq" id="WP_044618114.1">
    <property type="nucleotide sequence ID" value="NZ_CP007142.1"/>
</dbReference>
<protein>
    <submittedName>
        <fullName evidence="7">Secreted trypsin-like serine protease</fullName>
    </submittedName>
</protein>
<evidence type="ECO:0000259" key="6">
    <source>
        <dbReference type="PROSITE" id="PS50240"/>
    </source>
</evidence>
<dbReference type="InterPro" id="IPR001314">
    <property type="entry name" value="Peptidase_S1A"/>
</dbReference>
<dbReference type="PROSITE" id="PS50240">
    <property type="entry name" value="TRYPSIN_DOM"/>
    <property type="match status" value="1"/>
</dbReference>
<dbReference type="PROSITE" id="PS00134">
    <property type="entry name" value="TRYPSIN_HIS"/>
    <property type="match status" value="1"/>
</dbReference>
<evidence type="ECO:0000313" key="7">
    <source>
        <dbReference type="EMBL" id="AJQ95980.1"/>
    </source>
</evidence>
<keyword evidence="2" id="KW-1015">Disulfide bond</keyword>
<dbReference type="InterPro" id="IPR050430">
    <property type="entry name" value="Peptidase_S1"/>
</dbReference>
<dbReference type="Proteomes" id="UP000032266">
    <property type="component" value="Chromosome"/>
</dbReference>
<dbReference type="InterPro" id="IPR043504">
    <property type="entry name" value="Peptidase_S1_PA_chymotrypsin"/>
</dbReference>
<evidence type="ECO:0000313" key="8">
    <source>
        <dbReference type="Proteomes" id="UP000032266"/>
    </source>
</evidence>
<dbReference type="Gene3D" id="2.40.10.10">
    <property type="entry name" value="Trypsin-like serine proteases"/>
    <property type="match status" value="1"/>
</dbReference>
<dbReference type="SMART" id="SM00020">
    <property type="entry name" value="Tryp_SPc"/>
    <property type="match status" value="1"/>
</dbReference>
<accession>A0A0C5V9D0</accession>
<dbReference type="InterPro" id="IPR018114">
    <property type="entry name" value="TRYPSIN_HIS"/>
</dbReference>
<dbReference type="GO" id="GO:0006508">
    <property type="term" value="P:proteolysis"/>
    <property type="evidence" value="ECO:0007669"/>
    <property type="project" value="UniProtKB-KW"/>
</dbReference>
<dbReference type="EMBL" id="CP007142">
    <property type="protein sequence ID" value="AJQ95980.1"/>
    <property type="molecule type" value="Genomic_DNA"/>
</dbReference>
<dbReference type="FunFam" id="2.40.10.10:FF:000068">
    <property type="entry name" value="transmembrane protease serine 2"/>
    <property type="match status" value="1"/>
</dbReference>
<dbReference type="PANTHER" id="PTHR24276">
    <property type="entry name" value="POLYSERASE-RELATED"/>
    <property type="match status" value="1"/>
</dbReference>
<dbReference type="InterPro" id="IPR001254">
    <property type="entry name" value="Trypsin_dom"/>
</dbReference>
<dbReference type="GO" id="GO:0004252">
    <property type="term" value="F:serine-type endopeptidase activity"/>
    <property type="evidence" value="ECO:0007669"/>
    <property type="project" value="InterPro"/>
</dbReference>
<feature type="transmembrane region" description="Helical" evidence="4">
    <location>
        <begin position="312"/>
        <end position="332"/>
    </location>
</feature>
<dbReference type="HOGENOM" id="CLU_006842_7_6_6"/>
<dbReference type="KEGG" id="gsn:YC6258_03944"/>
<dbReference type="PRINTS" id="PR00722">
    <property type="entry name" value="CHYMOTRYPSIN"/>
</dbReference>
<dbReference type="Pfam" id="PF00089">
    <property type="entry name" value="Trypsin"/>
    <property type="match status" value="1"/>
</dbReference>
<keyword evidence="3" id="KW-0720">Serine protease</keyword>
<dbReference type="PANTHER" id="PTHR24276:SF98">
    <property type="entry name" value="FI18310P1-RELATED"/>
    <property type="match status" value="1"/>
</dbReference>
<feature type="signal peptide" evidence="5">
    <location>
        <begin position="1"/>
        <end position="26"/>
    </location>
</feature>
<evidence type="ECO:0000256" key="2">
    <source>
        <dbReference type="ARBA" id="ARBA00023157"/>
    </source>
</evidence>
<evidence type="ECO:0000256" key="1">
    <source>
        <dbReference type="ARBA" id="ARBA00007664"/>
    </source>
</evidence>
<dbReference type="InterPro" id="IPR009003">
    <property type="entry name" value="Peptidase_S1_PA"/>
</dbReference>
<dbReference type="PROSITE" id="PS00135">
    <property type="entry name" value="TRYPSIN_SER"/>
    <property type="match status" value="1"/>
</dbReference>
<keyword evidence="3 7" id="KW-0645">Protease</keyword>
<proteinExistence type="inferred from homology"/>
<keyword evidence="4" id="KW-0812">Transmembrane</keyword>
<organism evidence="7 8">
    <name type="scientific">Gynuella sunshinyii YC6258</name>
    <dbReference type="NCBI Taxonomy" id="1445510"/>
    <lineage>
        <taxon>Bacteria</taxon>
        <taxon>Pseudomonadati</taxon>
        <taxon>Pseudomonadota</taxon>
        <taxon>Gammaproteobacteria</taxon>
        <taxon>Oceanospirillales</taxon>
        <taxon>Saccharospirillaceae</taxon>
        <taxon>Gynuella</taxon>
    </lineage>
</organism>
<reference evidence="7 8" key="1">
    <citation type="submission" date="2014-01" db="EMBL/GenBank/DDBJ databases">
        <title>Full genme sequencing of cellulolytic bacterium Gynuella sunshinyii YC6258T gen. nov., sp. nov.</title>
        <authorList>
            <person name="Khan H."/>
            <person name="Chung E.J."/>
            <person name="Chung Y.R."/>
        </authorList>
    </citation>
    <scope>NUCLEOTIDE SEQUENCE [LARGE SCALE GENOMIC DNA]</scope>
    <source>
        <strain evidence="7 8">YC6258</strain>
    </source>
</reference>
<name>A0A0C5V9D0_9GAMM</name>
<keyword evidence="4" id="KW-0472">Membrane</keyword>
<dbReference type="InterPro" id="IPR033116">
    <property type="entry name" value="TRYPSIN_SER"/>
</dbReference>
<keyword evidence="4" id="KW-1133">Transmembrane helix</keyword>
<feature type="domain" description="Peptidase S1" evidence="6">
    <location>
        <begin position="30"/>
        <end position="289"/>
    </location>
</feature>
<evidence type="ECO:0000256" key="4">
    <source>
        <dbReference type="SAM" id="Phobius"/>
    </source>
</evidence>
<sequence>MGKLLTKLIVVAFTLTAGLLTCNAMAQSRIIAGDDATGEWPFVTAVMKYVGNGYYSQFCGGSLISSKYVLTAAHCVNQMSSSGVANMLLNIGDLTPFDNDDNEIRTVSKIYLNPNFSSNTMKYDFAILELDEASAQTPIELGSVGNSDTVWTLGWGDMNPVDLHNEQTTADVSYPDTLQIVELKTISNSLCISYYSGVINILDNMVCAIGDADTYTYGGTPYSIVGDSCQGDSGGPLVKSSGGGYVLVGTVSFGDEGEKGNDIGCGDPYFPGVYGRVSVATDWISDVLNGNVSPSIVASSSSGGDGGGASSIFSGALSPIWLAVLFPLLSCFRRR</sequence>
<keyword evidence="5" id="KW-0732">Signal</keyword>
<dbReference type="STRING" id="1445510.YC6258_03944"/>
<dbReference type="CDD" id="cd00190">
    <property type="entry name" value="Tryp_SPc"/>
    <property type="match status" value="1"/>
</dbReference>
<dbReference type="AlphaFoldDB" id="A0A0C5V9D0"/>
<keyword evidence="3" id="KW-0378">Hydrolase</keyword>
<evidence type="ECO:0000256" key="5">
    <source>
        <dbReference type="SAM" id="SignalP"/>
    </source>
</evidence>